<evidence type="ECO:0008006" key="3">
    <source>
        <dbReference type="Google" id="ProtNLM"/>
    </source>
</evidence>
<organism evidence="1 2">
    <name type="scientific">Roridomyces roridus</name>
    <dbReference type="NCBI Taxonomy" id="1738132"/>
    <lineage>
        <taxon>Eukaryota</taxon>
        <taxon>Fungi</taxon>
        <taxon>Dikarya</taxon>
        <taxon>Basidiomycota</taxon>
        <taxon>Agaricomycotina</taxon>
        <taxon>Agaricomycetes</taxon>
        <taxon>Agaricomycetidae</taxon>
        <taxon>Agaricales</taxon>
        <taxon>Marasmiineae</taxon>
        <taxon>Mycenaceae</taxon>
        <taxon>Roridomyces</taxon>
    </lineage>
</organism>
<accession>A0AAD7BAX4</accession>
<evidence type="ECO:0000313" key="2">
    <source>
        <dbReference type="Proteomes" id="UP001221142"/>
    </source>
</evidence>
<dbReference type="Proteomes" id="UP001221142">
    <property type="component" value="Unassembled WGS sequence"/>
</dbReference>
<comment type="caution">
    <text evidence="1">The sequence shown here is derived from an EMBL/GenBank/DDBJ whole genome shotgun (WGS) entry which is preliminary data.</text>
</comment>
<sequence>MFRPLFRKPPPPHPPVALVLAHDLFPAELWDEIFRHLMRDEDLLQTAKVCKLFKVLCLSLFLARHKVPSLDSLELRVDSTILPALQLSDTPLRSQRLVCQFNTVGVQRGLAALRDIIERSDTLRRVDVTFSRHLWDAHERDVWVPEASRSRWRMHHEFWSALSAMALKAPAGRVEVMWYGKFFEGRAADVAGWNRCSRPAASNKMSLFRKRRTTQMTPQPSPIGAPFGYPGRLEFYQIYSVSMHSLSDPNPDSTKAYNTLFVFNAYLVKTLYLNTSHLPADVLPMLDLPALTEVHVPTGIEPESMTDFLLRHPRIIRRFDVPRVGPVET</sequence>
<protein>
    <recommendedName>
        <fullName evidence="3">F-box domain-containing protein</fullName>
    </recommendedName>
</protein>
<name>A0AAD7BAX4_9AGAR</name>
<dbReference type="EMBL" id="JARKIF010000025">
    <property type="protein sequence ID" value="KAJ7614987.1"/>
    <property type="molecule type" value="Genomic_DNA"/>
</dbReference>
<proteinExistence type="predicted"/>
<dbReference type="AlphaFoldDB" id="A0AAD7BAX4"/>
<evidence type="ECO:0000313" key="1">
    <source>
        <dbReference type="EMBL" id="KAJ7614987.1"/>
    </source>
</evidence>
<keyword evidence="2" id="KW-1185">Reference proteome</keyword>
<gene>
    <name evidence="1" type="ORF">FB45DRAFT_1035782</name>
</gene>
<reference evidence="1" key="1">
    <citation type="submission" date="2023-03" db="EMBL/GenBank/DDBJ databases">
        <title>Massive genome expansion in bonnet fungi (Mycena s.s.) driven by repeated elements and novel gene families across ecological guilds.</title>
        <authorList>
            <consortium name="Lawrence Berkeley National Laboratory"/>
            <person name="Harder C.B."/>
            <person name="Miyauchi S."/>
            <person name="Viragh M."/>
            <person name="Kuo A."/>
            <person name="Thoen E."/>
            <person name="Andreopoulos B."/>
            <person name="Lu D."/>
            <person name="Skrede I."/>
            <person name="Drula E."/>
            <person name="Henrissat B."/>
            <person name="Morin E."/>
            <person name="Kohler A."/>
            <person name="Barry K."/>
            <person name="LaButti K."/>
            <person name="Morin E."/>
            <person name="Salamov A."/>
            <person name="Lipzen A."/>
            <person name="Mereny Z."/>
            <person name="Hegedus B."/>
            <person name="Baldrian P."/>
            <person name="Stursova M."/>
            <person name="Weitz H."/>
            <person name="Taylor A."/>
            <person name="Grigoriev I.V."/>
            <person name="Nagy L.G."/>
            <person name="Martin F."/>
            <person name="Kauserud H."/>
        </authorList>
    </citation>
    <scope>NUCLEOTIDE SEQUENCE</scope>
    <source>
        <strain evidence="1">9284</strain>
    </source>
</reference>